<keyword evidence="2" id="KW-1185">Reference proteome</keyword>
<evidence type="ECO:0000313" key="1">
    <source>
        <dbReference type="EMBL" id="PSV47345.1"/>
    </source>
</evidence>
<gene>
    <name evidence="1" type="ORF">C9J47_10730</name>
</gene>
<protein>
    <submittedName>
        <fullName evidence="1">Uncharacterized protein</fullName>
    </submittedName>
</protein>
<dbReference type="Proteomes" id="UP000241803">
    <property type="component" value="Unassembled WGS sequence"/>
</dbReference>
<reference evidence="1 2" key="1">
    <citation type="submission" date="2018-03" db="EMBL/GenBank/DDBJ databases">
        <title>Whole genome sequencing of Histamine producing bacteria.</title>
        <authorList>
            <person name="Butler K."/>
        </authorList>
    </citation>
    <scope>NUCLEOTIDE SEQUENCE [LARGE SCALE GENOMIC DNA]</scope>
    <source>
        <strain evidence="1 2">ATCC 19614</strain>
    </source>
</reference>
<organism evidence="1 2">
    <name type="scientific">Photobacterium indicum</name>
    <dbReference type="NCBI Taxonomy" id="81447"/>
    <lineage>
        <taxon>Bacteria</taxon>
        <taxon>Pseudomonadati</taxon>
        <taxon>Pseudomonadota</taxon>
        <taxon>Gammaproteobacteria</taxon>
        <taxon>Vibrionales</taxon>
        <taxon>Vibrionaceae</taxon>
        <taxon>Photobacterium</taxon>
    </lineage>
</organism>
<name>A0A2T3L8M1_9GAMM</name>
<dbReference type="AlphaFoldDB" id="A0A2T3L8M1"/>
<comment type="caution">
    <text evidence="1">The sequence shown here is derived from an EMBL/GenBank/DDBJ whole genome shotgun (WGS) entry which is preliminary data.</text>
</comment>
<dbReference type="PROSITE" id="PS51257">
    <property type="entry name" value="PROKAR_LIPOPROTEIN"/>
    <property type="match status" value="1"/>
</dbReference>
<accession>A0A2T3L8M1</accession>
<sequence length="117" mass="12914">MDKLHRCLIAGIAIAALSGCSAKQSQQLGMRSSTVTKVSQQMSNLELCETYLYGRSTTQTHFAIASEWSRRGLSRKYCEETINQLYISAWASWLAANKDKKTTEGATKPVPLPATNL</sequence>
<dbReference type="RefSeq" id="WP_107253531.1">
    <property type="nucleotide sequence ID" value="NZ_PYOC01000003.1"/>
</dbReference>
<evidence type="ECO:0000313" key="2">
    <source>
        <dbReference type="Proteomes" id="UP000241803"/>
    </source>
</evidence>
<proteinExistence type="predicted"/>
<dbReference type="EMBL" id="PYOC01000003">
    <property type="protein sequence ID" value="PSV47345.1"/>
    <property type="molecule type" value="Genomic_DNA"/>
</dbReference>